<accession>A0A0R3R6K1</accession>
<keyword evidence="2 4" id="KW-1133">Transmembrane helix</keyword>
<organism evidence="7">
    <name type="scientific">Brugia timori</name>
    <dbReference type="NCBI Taxonomy" id="42155"/>
    <lineage>
        <taxon>Eukaryota</taxon>
        <taxon>Metazoa</taxon>
        <taxon>Ecdysozoa</taxon>
        <taxon>Nematoda</taxon>
        <taxon>Chromadorea</taxon>
        <taxon>Rhabditida</taxon>
        <taxon>Spirurina</taxon>
        <taxon>Spiruromorpha</taxon>
        <taxon>Filarioidea</taxon>
        <taxon>Onchocercidae</taxon>
        <taxon>Brugia</taxon>
    </lineage>
</organism>
<name>A0A0R3R6K1_9BILA</name>
<feature type="transmembrane region" description="Helical" evidence="4">
    <location>
        <begin position="112"/>
        <end position="134"/>
    </location>
</feature>
<keyword evidence="6" id="KW-1185">Reference proteome</keyword>
<evidence type="ECO:0000313" key="5">
    <source>
        <dbReference type="EMBL" id="VDO46400.1"/>
    </source>
</evidence>
<dbReference type="AlphaFoldDB" id="A0A0R3R6K1"/>
<evidence type="ECO:0000313" key="7">
    <source>
        <dbReference type="WBParaSite" id="BTMF_0001564501-mRNA-1"/>
    </source>
</evidence>
<dbReference type="Proteomes" id="UP000280834">
    <property type="component" value="Unassembled WGS sequence"/>
</dbReference>
<feature type="transmembrane region" description="Helical" evidence="4">
    <location>
        <begin position="25"/>
        <end position="58"/>
    </location>
</feature>
<dbReference type="EMBL" id="UZAG01020311">
    <property type="protein sequence ID" value="VDO46400.1"/>
    <property type="molecule type" value="Genomic_DNA"/>
</dbReference>
<keyword evidence="1 4" id="KW-0812">Transmembrane</keyword>
<proteinExistence type="predicted"/>
<keyword evidence="3 4" id="KW-0472">Membrane</keyword>
<dbReference type="GO" id="GO:0016020">
    <property type="term" value="C:membrane"/>
    <property type="evidence" value="ECO:0007669"/>
    <property type="project" value="InterPro"/>
</dbReference>
<reference evidence="7" key="1">
    <citation type="submission" date="2017-02" db="UniProtKB">
        <authorList>
            <consortium name="WormBaseParasite"/>
        </authorList>
    </citation>
    <scope>IDENTIFICATION</scope>
</reference>
<evidence type="ECO:0000313" key="6">
    <source>
        <dbReference type="Proteomes" id="UP000280834"/>
    </source>
</evidence>
<evidence type="ECO:0000256" key="1">
    <source>
        <dbReference type="ARBA" id="ARBA00022692"/>
    </source>
</evidence>
<protein>
    <submittedName>
        <fullName evidence="7">DUF3899 domain-containing protein</fullName>
    </submittedName>
</protein>
<evidence type="ECO:0000256" key="2">
    <source>
        <dbReference type="ARBA" id="ARBA00022989"/>
    </source>
</evidence>
<dbReference type="STRING" id="42155.A0A0R3R6K1"/>
<dbReference type="GO" id="GO:0005524">
    <property type="term" value="F:ATP binding"/>
    <property type="evidence" value="ECO:0007669"/>
    <property type="project" value="InterPro"/>
</dbReference>
<evidence type="ECO:0000256" key="4">
    <source>
        <dbReference type="SAM" id="Phobius"/>
    </source>
</evidence>
<gene>
    <name evidence="5" type="ORF">BTMF_LOCUS13637</name>
</gene>
<reference evidence="5 6" key="2">
    <citation type="submission" date="2018-11" db="EMBL/GenBank/DDBJ databases">
        <authorList>
            <consortium name="Pathogen Informatics"/>
        </authorList>
    </citation>
    <scope>NUCLEOTIDE SEQUENCE [LARGE SCALE GENOMIC DNA]</scope>
</reference>
<dbReference type="InterPro" id="IPR036640">
    <property type="entry name" value="ABC1_TM_sf"/>
</dbReference>
<sequence length="136" mass="15358">MGVKNQSNKSNESWSLYSFADKVDIQLMVIGLVLALIQAILLPFVWLVMGDFVSLSIVREQYKMEKTKHFESFESNKIGISLNSNNSFDQFNFTTLSDASVQQSRIDAQFEYSATPAFIMMLSLSVATFIAAFFQV</sequence>
<dbReference type="Gene3D" id="1.20.1560.10">
    <property type="entry name" value="ABC transporter type 1, transmembrane domain"/>
    <property type="match status" value="1"/>
</dbReference>
<evidence type="ECO:0000256" key="3">
    <source>
        <dbReference type="ARBA" id="ARBA00023136"/>
    </source>
</evidence>
<dbReference type="WBParaSite" id="BTMF_0001564501-mRNA-1">
    <property type="protein sequence ID" value="BTMF_0001564501-mRNA-1"/>
    <property type="gene ID" value="BTMF_0001564501"/>
</dbReference>